<proteinExistence type="predicted"/>
<protein>
    <submittedName>
        <fullName evidence="2">Uncharacterized protein</fullName>
    </submittedName>
</protein>
<name>A0A2S8NV73_9MOLU</name>
<dbReference type="EMBL" id="PUUG01000012">
    <property type="protein sequence ID" value="PQP79848.1"/>
    <property type="molecule type" value="Genomic_DNA"/>
</dbReference>
<accession>A0A2S8NV73</accession>
<keyword evidence="1" id="KW-0472">Membrane</keyword>
<keyword evidence="1" id="KW-1133">Transmembrane helix</keyword>
<evidence type="ECO:0000313" key="3">
    <source>
        <dbReference type="Proteomes" id="UP000238672"/>
    </source>
</evidence>
<reference evidence="2 3" key="1">
    <citation type="submission" date="2018-02" db="EMBL/GenBank/DDBJ databases">
        <title>Metagenomics reveals mixed infection of spiroplasma and phytoplasma in chicory.</title>
        <authorList>
            <person name="Polano C."/>
            <person name="Moruzzi S."/>
            <person name="Ermacora P."/>
            <person name="Ferrini F."/>
            <person name="Martini M."/>
            <person name="Firrao G."/>
        </authorList>
    </citation>
    <scope>NUCLEOTIDE SEQUENCE [LARGE SCALE GENOMIC DNA]</scope>
    <source>
        <strain evidence="2 3">ChiP</strain>
    </source>
</reference>
<gene>
    <name evidence="2" type="ORF">C6B37_00825</name>
</gene>
<keyword evidence="3" id="KW-1185">Reference proteome</keyword>
<evidence type="ECO:0000256" key="1">
    <source>
        <dbReference type="SAM" id="Phobius"/>
    </source>
</evidence>
<comment type="caution">
    <text evidence="2">The sequence shown here is derived from an EMBL/GenBank/DDBJ whole genome shotgun (WGS) entry which is preliminary data.</text>
</comment>
<evidence type="ECO:0000313" key="2">
    <source>
        <dbReference type="EMBL" id="PQP79848.1"/>
    </source>
</evidence>
<keyword evidence="1" id="KW-0812">Transmembrane</keyword>
<dbReference type="Proteomes" id="UP000238672">
    <property type="component" value="Unassembled WGS sequence"/>
</dbReference>
<sequence length="298" mass="34812">MINQPIHRSKLLLFFAFLMFVIFNVFCYCIIKNHIIISATYAEDDETVIKLTNLMNNPATNQEMKDKCESLISEIKDIKPKIIHQINIFYNDIIESSLNDSKYTKVSSNINEHLSSEDLSSSDSELLTEMSQFIKIIIDNNQNIKGLLNQLLNATKIQDMITIYDRLKTFLDNNKNSLNKIEDINYKLSVHSRILSSDLEILRSDIEYICIKSAPADYENVDTLILSVLQGIKKSVAEVLPNSNSDSTNLTEKSQKQTTTWWWFLIVMFLLVFFVFIFFHHKKKKKHHNPYYFEKNKF</sequence>
<organism evidence="2 3">
    <name type="scientific">Candidatus Phytoplasma phoenicium</name>
    <dbReference type="NCBI Taxonomy" id="198422"/>
    <lineage>
        <taxon>Bacteria</taxon>
        <taxon>Bacillati</taxon>
        <taxon>Mycoplasmatota</taxon>
        <taxon>Mollicutes</taxon>
        <taxon>Acholeplasmatales</taxon>
        <taxon>Acholeplasmataceae</taxon>
        <taxon>Candidatus Phytoplasma</taxon>
        <taxon>16SrIX (Pigeon pea witches'-broom group)</taxon>
    </lineage>
</organism>
<dbReference type="AlphaFoldDB" id="A0A2S8NV73"/>
<feature type="transmembrane region" description="Helical" evidence="1">
    <location>
        <begin position="261"/>
        <end position="279"/>
    </location>
</feature>